<evidence type="ECO:0000313" key="3">
    <source>
        <dbReference type="Proteomes" id="UP001500305"/>
    </source>
</evidence>
<evidence type="ECO:0000313" key="2">
    <source>
        <dbReference type="EMBL" id="GAA2260713.1"/>
    </source>
</evidence>
<proteinExistence type="predicted"/>
<dbReference type="Proteomes" id="UP001500305">
    <property type="component" value="Unassembled WGS sequence"/>
</dbReference>
<accession>A0ABP5RG03</accession>
<evidence type="ECO:0000256" key="1">
    <source>
        <dbReference type="SAM" id="MobiDB-lite"/>
    </source>
</evidence>
<sequence length="194" mass="20102">MGGDPHRRVSGACARDRTDLSLPLALAAGPADATPATWSSAINLPDLGLAAVIGHGIPMNRLLLVDEPGEHLPEVVAALAPVCDVLLVRPHTWLQPRTTARLAAHLRRTGSVLLSHGPWPDGAQLHLHITAAAWSGLGSGYGQLLHRRVTVRASGRGSASRPRTADLLLPDESGRVGVPMTGAGAQPVSGDVAV</sequence>
<comment type="caution">
    <text evidence="2">The sequence shown here is derived from an EMBL/GenBank/DDBJ whole genome shotgun (WGS) entry which is preliminary data.</text>
</comment>
<feature type="region of interest" description="Disordered" evidence="1">
    <location>
        <begin position="154"/>
        <end position="194"/>
    </location>
</feature>
<protein>
    <submittedName>
        <fullName evidence="2">Uncharacterized protein</fullName>
    </submittedName>
</protein>
<dbReference type="EMBL" id="BAAATR010000025">
    <property type="protein sequence ID" value="GAA2260713.1"/>
    <property type="molecule type" value="Genomic_DNA"/>
</dbReference>
<reference evidence="3" key="1">
    <citation type="journal article" date="2019" name="Int. J. Syst. Evol. Microbiol.">
        <title>The Global Catalogue of Microorganisms (GCM) 10K type strain sequencing project: providing services to taxonomists for standard genome sequencing and annotation.</title>
        <authorList>
            <consortium name="The Broad Institute Genomics Platform"/>
            <consortium name="The Broad Institute Genome Sequencing Center for Infectious Disease"/>
            <person name="Wu L."/>
            <person name="Ma J."/>
        </authorList>
    </citation>
    <scope>NUCLEOTIDE SEQUENCE [LARGE SCALE GENOMIC DNA]</scope>
    <source>
        <strain evidence="3">JCM 7356</strain>
    </source>
</reference>
<name>A0ABP5RG03_9ACTN</name>
<keyword evidence="3" id="KW-1185">Reference proteome</keyword>
<gene>
    <name evidence="2" type="ORF">GCM10010430_51020</name>
</gene>
<organism evidence="2 3">
    <name type="scientific">Kitasatospora cystarginea</name>
    <dbReference type="NCBI Taxonomy" id="58350"/>
    <lineage>
        <taxon>Bacteria</taxon>
        <taxon>Bacillati</taxon>
        <taxon>Actinomycetota</taxon>
        <taxon>Actinomycetes</taxon>
        <taxon>Kitasatosporales</taxon>
        <taxon>Streptomycetaceae</taxon>
        <taxon>Kitasatospora</taxon>
    </lineage>
</organism>